<dbReference type="Proteomes" id="UP000235145">
    <property type="component" value="Unassembled WGS sequence"/>
</dbReference>
<accession>A0A9R1XM69</accession>
<feature type="compositionally biased region" description="Acidic residues" evidence="1">
    <location>
        <begin position="31"/>
        <end position="53"/>
    </location>
</feature>
<evidence type="ECO:0000313" key="3">
    <source>
        <dbReference type="Proteomes" id="UP000235145"/>
    </source>
</evidence>
<reference evidence="2 3" key="1">
    <citation type="journal article" date="2017" name="Nat. Commun.">
        <title>Genome assembly with in vitro proximity ligation data and whole-genome triplication in lettuce.</title>
        <authorList>
            <person name="Reyes-Chin-Wo S."/>
            <person name="Wang Z."/>
            <person name="Yang X."/>
            <person name="Kozik A."/>
            <person name="Arikit S."/>
            <person name="Song C."/>
            <person name="Xia L."/>
            <person name="Froenicke L."/>
            <person name="Lavelle D.O."/>
            <person name="Truco M.J."/>
            <person name="Xia R."/>
            <person name="Zhu S."/>
            <person name="Xu C."/>
            <person name="Xu H."/>
            <person name="Xu X."/>
            <person name="Cox K."/>
            <person name="Korf I."/>
            <person name="Meyers B.C."/>
            <person name="Michelmore R.W."/>
        </authorList>
    </citation>
    <scope>NUCLEOTIDE SEQUENCE [LARGE SCALE GENOMIC DNA]</scope>
    <source>
        <strain evidence="3">cv. Salinas</strain>
        <tissue evidence="2">Seedlings</tissue>
    </source>
</reference>
<dbReference type="EMBL" id="NBSK02000003">
    <property type="protein sequence ID" value="KAJ0218301.1"/>
    <property type="molecule type" value="Genomic_DNA"/>
</dbReference>
<organism evidence="2 3">
    <name type="scientific">Lactuca sativa</name>
    <name type="common">Garden lettuce</name>
    <dbReference type="NCBI Taxonomy" id="4236"/>
    <lineage>
        <taxon>Eukaryota</taxon>
        <taxon>Viridiplantae</taxon>
        <taxon>Streptophyta</taxon>
        <taxon>Embryophyta</taxon>
        <taxon>Tracheophyta</taxon>
        <taxon>Spermatophyta</taxon>
        <taxon>Magnoliopsida</taxon>
        <taxon>eudicotyledons</taxon>
        <taxon>Gunneridae</taxon>
        <taxon>Pentapetalae</taxon>
        <taxon>asterids</taxon>
        <taxon>campanulids</taxon>
        <taxon>Asterales</taxon>
        <taxon>Asteraceae</taxon>
        <taxon>Cichorioideae</taxon>
        <taxon>Cichorieae</taxon>
        <taxon>Lactucinae</taxon>
        <taxon>Lactuca</taxon>
    </lineage>
</organism>
<dbReference type="AlphaFoldDB" id="A0A9R1XM69"/>
<comment type="caution">
    <text evidence="2">The sequence shown here is derived from an EMBL/GenBank/DDBJ whole genome shotgun (WGS) entry which is preliminary data.</text>
</comment>
<feature type="region of interest" description="Disordered" evidence="1">
    <location>
        <begin position="1"/>
        <end position="133"/>
    </location>
</feature>
<evidence type="ECO:0000313" key="2">
    <source>
        <dbReference type="EMBL" id="KAJ0218301.1"/>
    </source>
</evidence>
<feature type="compositionally biased region" description="Basic residues" evidence="1">
    <location>
        <begin position="123"/>
        <end position="133"/>
    </location>
</feature>
<name>A0A9R1XM69_LACSA</name>
<feature type="compositionally biased region" description="Polar residues" evidence="1">
    <location>
        <begin position="55"/>
        <end position="67"/>
    </location>
</feature>
<evidence type="ECO:0000256" key="1">
    <source>
        <dbReference type="SAM" id="MobiDB-lite"/>
    </source>
</evidence>
<sequence length="133" mass="14944">MSDTLDMKAFGPNTFGLMKQSRKSAKVAEIELSDDEEDQDDQENDLTEKEFDDFIQQSISNPMNDATVTPPVVTERESDTMVQSSIPTPKQMDALIEPPQTVLVTIEPPSESDPEDSAYALLLKKRTRRDPRP</sequence>
<proteinExistence type="predicted"/>
<protein>
    <submittedName>
        <fullName evidence="2">Uncharacterized protein</fullName>
    </submittedName>
</protein>
<keyword evidence="3" id="KW-1185">Reference proteome</keyword>
<gene>
    <name evidence="2" type="ORF">LSAT_V11C300151310</name>
</gene>